<feature type="region of interest" description="Disordered" evidence="1">
    <location>
        <begin position="335"/>
        <end position="361"/>
    </location>
</feature>
<sequence>MARHDVLTAMSGSRTNNSTAELFSKSNFAHRTWTQNSSAMEDKGSTTWLHPQQHYASPQSQADSPVPVNRSSLLGPYSTGTVSLHRAHAPAASTTTDSSEFESGISARTLDSMPSKFHKRRHASERAVEHEAEGQTASKRQRLFTNHYRVEPCANVLHGRRLTARNGTPDSSDDEDTASNSVNSVEDAKPLFVSPGLTPTRERSSTISTDKSTAPNTRTMDHQRRLDRAAVKNFIENRIKPSGKNSAWNLADRLSFVMTSYDDKLKEREQAGGSWRSLWPEQYRVWGKKGDTDWLQKTFSGYLLGIPSPAASGQHEDIRDEDDEELVVKREEVEVHEARQNDLEPQLPTSPRSTLTGTSRRRWKTMHRLPRSRSAGNEAYEIHVPSIETRGSTSIPEVVGSEWRQYWEFRNDGDAVLVTPRTWKWNSRGELIAWPPLDQILPPFEPPTQP</sequence>
<feature type="compositionally biased region" description="Polar residues" evidence="1">
    <location>
        <begin position="52"/>
        <end position="63"/>
    </location>
</feature>
<feature type="region of interest" description="Disordered" evidence="1">
    <location>
        <begin position="52"/>
        <end position="138"/>
    </location>
</feature>
<proteinExistence type="predicted"/>
<dbReference type="EMBL" id="PNEN01000531">
    <property type="protein sequence ID" value="PPJ55762.1"/>
    <property type="molecule type" value="Genomic_DNA"/>
</dbReference>
<comment type="caution">
    <text evidence="2">The sequence shown here is derived from an EMBL/GenBank/DDBJ whole genome shotgun (WGS) entry which is preliminary data.</text>
</comment>
<dbReference type="Proteomes" id="UP000237631">
    <property type="component" value="Unassembled WGS sequence"/>
</dbReference>
<gene>
    <name evidence="2" type="ORF">CBER1_01580</name>
</gene>
<dbReference type="AlphaFoldDB" id="A0A2S6C7Q5"/>
<evidence type="ECO:0000256" key="1">
    <source>
        <dbReference type="SAM" id="MobiDB-lite"/>
    </source>
</evidence>
<dbReference type="OrthoDB" id="3645189at2759"/>
<name>A0A2S6C7Q5_9PEZI</name>
<reference evidence="3" key="1">
    <citation type="journal article" date="2017" name="bioRxiv">
        <title>Conservation of a gene cluster reveals novel cercosporin biosynthetic mechanisms and extends production to the genus Colletotrichum.</title>
        <authorList>
            <person name="de Jonge R."/>
            <person name="Ebert M.K."/>
            <person name="Huitt-Roehl C.R."/>
            <person name="Pal P."/>
            <person name="Suttle J.C."/>
            <person name="Spanner R.E."/>
            <person name="Neubauer J.D."/>
            <person name="Jurick W.M.II."/>
            <person name="Stott K.A."/>
            <person name="Secor G.A."/>
            <person name="Thomma B.P.H.J."/>
            <person name="Van de Peer Y."/>
            <person name="Townsend C.A."/>
            <person name="Bolton M.D."/>
        </authorList>
    </citation>
    <scope>NUCLEOTIDE SEQUENCE [LARGE SCALE GENOMIC DNA]</scope>
    <source>
        <strain evidence="3">CBS538.71</strain>
    </source>
</reference>
<feature type="compositionally biased region" description="Polar residues" evidence="1">
    <location>
        <begin position="347"/>
        <end position="358"/>
    </location>
</feature>
<feature type="compositionally biased region" description="Basic and acidic residues" evidence="1">
    <location>
        <begin position="124"/>
        <end position="133"/>
    </location>
</feature>
<evidence type="ECO:0000313" key="3">
    <source>
        <dbReference type="Proteomes" id="UP000237631"/>
    </source>
</evidence>
<accession>A0A2S6C7Q5</accession>
<feature type="region of interest" description="Disordered" evidence="1">
    <location>
        <begin position="159"/>
        <end position="221"/>
    </location>
</feature>
<protein>
    <submittedName>
        <fullName evidence="2">Uncharacterized protein</fullName>
    </submittedName>
</protein>
<feature type="compositionally biased region" description="Polar residues" evidence="1">
    <location>
        <begin position="205"/>
        <end position="218"/>
    </location>
</feature>
<keyword evidence="3" id="KW-1185">Reference proteome</keyword>
<evidence type="ECO:0000313" key="2">
    <source>
        <dbReference type="EMBL" id="PPJ55762.1"/>
    </source>
</evidence>
<organism evidence="2 3">
    <name type="scientific">Cercospora berteroae</name>
    <dbReference type="NCBI Taxonomy" id="357750"/>
    <lineage>
        <taxon>Eukaryota</taxon>
        <taxon>Fungi</taxon>
        <taxon>Dikarya</taxon>
        <taxon>Ascomycota</taxon>
        <taxon>Pezizomycotina</taxon>
        <taxon>Dothideomycetes</taxon>
        <taxon>Dothideomycetidae</taxon>
        <taxon>Mycosphaerellales</taxon>
        <taxon>Mycosphaerellaceae</taxon>
        <taxon>Cercospora</taxon>
    </lineage>
</organism>